<feature type="region of interest" description="Disordered" evidence="1">
    <location>
        <begin position="30"/>
        <end position="62"/>
    </location>
</feature>
<evidence type="ECO:0008006" key="4">
    <source>
        <dbReference type="Google" id="ProtNLM"/>
    </source>
</evidence>
<dbReference type="InterPro" id="IPR032716">
    <property type="entry name" value="ACC_epsilon"/>
</dbReference>
<dbReference type="GO" id="GO:0003989">
    <property type="term" value="F:acetyl-CoA carboxylase activity"/>
    <property type="evidence" value="ECO:0007669"/>
    <property type="project" value="InterPro"/>
</dbReference>
<dbReference type="GO" id="GO:0004658">
    <property type="term" value="F:propionyl-CoA carboxylase activity"/>
    <property type="evidence" value="ECO:0007669"/>
    <property type="project" value="InterPro"/>
</dbReference>
<dbReference type="AlphaFoldDB" id="A0A1R0KUR3"/>
<sequence length="62" mass="6751">MDLRIVGGQPDETEIAALVVALHVVSREPDTYRQAGESRPGWGGRARAGTWSPTSEWGMFHG</sequence>
<dbReference type="RefSeq" id="WP_076160425.1">
    <property type="nucleotide sequence ID" value="NZ_JBEZVB010000020.1"/>
</dbReference>
<evidence type="ECO:0000256" key="1">
    <source>
        <dbReference type="SAM" id="MobiDB-lite"/>
    </source>
</evidence>
<gene>
    <name evidence="2" type="ORF">BS329_13800</name>
</gene>
<name>A0A1R0KUR3_9PSEU</name>
<reference evidence="2 3" key="1">
    <citation type="submission" date="2016-01" db="EMBL/GenBank/DDBJ databases">
        <title>Amycolatopsis coloradensis genome sequencing and assembly.</title>
        <authorList>
            <person name="Mayilraj S."/>
        </authorList>
    </citation>
    <scope>NUCLEOTIDE SEQUENCE [LARGE SCALE GENOMIC DNA]</scope>
    <source>
        <strain evidence="2 3">DSM 44225</strain>
    </source>
</reference>
<evidence type="ECO:0000313" key="2">
    <source>
        <dbReference type="EMBL" id="OLZ52394.1"/>
    </source>
</evidence>
<keyword evidence="3" id="KW-1185">Reference proteome</keyword>
<dbReference type="STRING" id="76021.BS329_13800"/>
<organism evidence="2 3">
    <name type="scientific">Amycolatopsis coloradensis</name>
    <dbReference type="NCBI Taxonomy" id="76021"/>
    <lineage>
        <taxon>Bacteria</taxon>
        <taxon>Bacillati</taxon>
        <taxon>Actinomycetota</taxon>
        <taxon>Actinomycetes</taxon>
        <taxon>Pseudonocardiales</taxon>
        <taxon>Pseudonocardiaceae</taxon>
        <taxon>Amycolatopsis</taxon>
    </lineage>
</organism>
<dbReference type="Proteomes" id="UP000187486">
    <property type="component" value="Unassembled WGS sequence"/>
</dbReference>
<protein>
    <recommendedName>
        <fullName evidence="4">Acyl-CoA carboxylase subunit epsilon</fullName>
    </recommendedName>
</protein>
<dbReference type="Pfam" id="PF13822">
    <property type="entry name" value="ACC_epsilon"/>
    <property type="match status" value="1"/>
</dbReference>
<comment type="caution">
    <text evidence="2">The sequence shown here is derived from an EMBL/GenBank/DDBJ whole genome shotgun (WGS) entry which is preliminary data.</text>
</comment>
<evidence type="ECO:0000313" key="3">
    <source>
        <dbReference type="Proteomes" id="UP000187486"/>
    </source>
</evidence>
<accession>A0A1R0KUR3</accession>
<dbReference type="EMBL" id="MQUQ01000006">
    <property type="protein sequence ID" value="OLZ52394.1"/>
    <property type="molecule type" value="Genomic_DNA"/>
</dbReference>
<proteinExistence type="predicted"/>